<proteinExistence type="predicted"/>
<dbReference type="EMBL" id="CAWUPB010001173">
    <property type="protein sequence ID" value="CAK7348656.1"/>
    <property type="molecule type" value="Genomic_DNA"/>
</dbReference>
<accession>A0AAV1SB39</accession>
<dbReference type="AlphaFoldDB" id="A0AAV1SB39"/>
<evidence type="ECO:0000313" key="2">
    <source>
        <dbReference type="Proteomes" id="UP001314170"/>
    </source>
</evidence>
<evidence type="ECO:0000313" key="1">
    <source>
        <dbReference type="EMBL" id="CAK7348656.1"/>
    </source>
</evidence>
<reference evidence="1 2" key="1">
    <citation type="submission" date="2024-01" db="EMBL/GenBank/DDBJ databases">
        <authorList>
            <person name="Waweru B."/>
        </authorList>
    </citation>
    <scope>NUCLEOTIDE SEQUENCE [LARGE SCALE GENOMIC DNA]</scope>
</reference>
<gene>
    <name evidence="1" type="ORF">DCAF_LOCUS21359</name>
</gene>
<protein>
    <submittedName>
        <fullName evidence="1">Uncharacterized protein</fullName>
    </submittedName>
</protein>
<comment type="caution">
    <text evidence="1">The sequence shown here is derived from an EMBL/GenBank/DDBJ whole genome shotgun (WGS) entry which is preliminary data.</text>
</comment>
<organism evidence="1 2">
    <name type="scientific">Dovyalis caffra</name>
    <dbReference type="NCBI Taxonomy" id="77055"/>
    <lineage>
        <taxon>Eukaryota</taxon>
        <taxon>Viridiplantae</taxon>
        <taxon>Streptophyta</taxon>
        <taxon>Embryophyta</taxon>
        <taxon>Tracheophyta</taxon>
        <taxon>Spermatophyta</taxon>
        <taxon>Magnoliopsida</taxon>
        <taxon>eudicotyledons</taxon>
        <taxon>Gunneridae</taxon>
        <taxon>Pentapetalae</taxon>
        <taxon>rosids</taxon>
        <taxon>fabids</taxon>
        <taxon>Malpighiales</taxon>
        <taxon>Salicaceae</taxon>
        <taxon>Flacourtieae</taxon>
        <taxon>Dovyalis</taxon>
    </lineage>
</organism>
<dbReference type="Proteomes" id="UP001314170">
    <property type="component" value="Unassembled WGS sequence"/>
</dbReference>
<name>A0AAV1SB39_9ROSI</name>
<sequence length="87" mass="9743">MDQMVGEPWLWCRGDSMAAHLTGTIQHNLTRKQSLTVFTECGLYKSIVALDIGTYTMEFLKHGDEVHRGVQGEQGYALRLMTNAGAR</sequence>
<keyword evidence="2" id="KW-1185">Reference proteome</keyword>